<feature type="compositionally biased region" description="Polar residues" evidence="1">
    <location>
        <begin position="67"/>
        <end position="77"/>
    </location>
</feature>
<dbReference type="RefSeq" id="XP_033601990.1">
    <property type="nucleotide sequence ID" value="XM_033740604.1"/>
</dbReference>
<dbReference type="Proteomes" id="UP000799437">
    <property type="component" value="Unassembled WGS sequence"/>
</dbReference>
<evidence type="ECO:0000313" key="3">
    <source>
        <dbReference type="Proteomes" id="UP000799437"/>
    </source>
</evidence>
<proteinExistence type="predicted"/>
<gene>
    <name evidence="2" type="ORF">EJ05DRAFT_301723</name>
</gene>
<accession>A0A6A6WBI7</accession>
<evidence type="ECO:0000313" key="2">
    <source>
        <dbReference type="EMBL" id="KAF2759539.1"/>
    </source>
</evidence>
<dbReference type="AlphaFoldDB" id="A0A6A6WBI7"/>
<name>A0A6A6WBI7_9PEZI</name>
<organism evidence="2 3">
    <name type="scientific">Pseudovirgaria hyperparasitica</name>
    <dbReference type="NCBI Taxonomy" id="470096"/>
    <lineage>
        <taxon>Eukaryota</taxon>
        <taxon>Fungi</taxon>
        <taxon>Dikarya</taxon>
        <taxon>Ascomycota</taxon>
        <taxon>Pezizomycotina</taxon>
        <taxon>Dothideomycetes</taxon>
        <taxon>Dothideomycetes incertae sedis</taxon>
        <taxon>Acrospermales</taxon>
        <taxon>Acrospermaceae</taxon>
        <taxon>Pseudovirgaria</taxon>
    </lineage>
</organism>
<dbReference type="EMBL" id="ML996569">
    <property type="protein sequence ID" value="KAF2759539.1"/>
    <property type="molecule type" value="Genomic_DNA"/>
</dbReference>
<feature type="region of interest" description="Disordered" evidence="1">
    <location>
        <begin position="54"/>
        <end position="77"/>
    </location>
</feature>
<reference evidence="2" key="1">
    <citation type="journal article" date="2020" name="Stud. Mycol.">
        <title>101 Dothideomycetes genomes: a test case for predicting lifestyles and emergence of pathogens.</title>
        <authorList>
            <person name="Haridas S."/>
            <person name="Albert R."/>
            <person name="Binder M."/>
            <person name="Bloem J."/>
            <person name="Labutti K."/>
            <person name="Salamov A."/>
            <person name="Andreopoulos B."/>
            <person name="Baker S."/>
            <person name="Barry K."/>
            <person name="Bills G."/>
            <person name="Bluhm B."/>
            <person name="Cannon C."/>
            <person name="Castanera R."/>
            <person name="Culley D."/>
            <person name="Daum C."/>
            <person name="Ezra D."/>
            <person name="Gonzalez J."/>
            <person name="Henrissat B."/>
            <person name="Kuo A."/>
            <person name="Liang C."/>
            <person name="Lipzen A."/>
            <person name="Lutzoni F."/>
            <person name="Magnuson J."/>
            <person name="Mondo S."/>
            <person name="Nolan M."/>
            <person name="Ohm R."/>
            <person name="Pangilinan J."/>
            <person name="Park H.-J."/>
            <person name="Ramirez L."/>
            <person name="Alfaro M."/>
            <person name="Sun H."/>
            <person name="Tritt A."/>
            <person name="Yoshinaga Y."/>
            <person name="Zwiers L.-H."/>
            <person name="Turgeon B."/>
            <person name="Goodwin S."/>
            <person name="Spatafora J."/>
            <person name="Crous P."/>
            <person name="Grigoriev I."/>
        </authorList>
    </citation>
    <scope>NUCLEOTIDE SEQUENCE</scope>
    <source>
        <strain evidence="2">CBS 121739</strain>
    </source>
</reference>
<evidence type="ECO:0000256" key="1">
    <source>
        <dbReference type="SAM" id="MobiDB-lite"/>
    </source>
</evidence>
<dbReference type="GeneID" id="54481658"/>
<protein>
    <submittedName>
        <fullName evidence="2">Uncharacterized protein</fullName>
    </submittedName>
</protein>
<sequence>MFQRLLVILLSPWRFMMLWIFSLVTPRDRTPPIPSSSAILIVQCWRLYGPRRAHEDRQDSSKLLVLSNGTSPLPNTV</sequence>
<keyword evidence="3" id="KW-1185">Reference proteome</keyword>